<protein>
    <submittedName>
        <fullName evidence="1">Uncharacterized protein</fullName>
    </submittedName>
</protein>
<evidence type="ECO:0000313" key="1">
    <source>
        <dbReference type="EMBL" id="TFK66535.1"/>
    </source>
</evidence>
<accession>A0ACD3AL90</accession>
<evidence type="ECO:0000313" key="2">
    <source>
        <dbReference type="Proteomes" id="UP000308600"/>
    </source>
</evidence>
<proteinExistence type="predicted"/>
<gene>
    <name evidence="1" type="ORF">BDN72DRAFT_844215</name>
</gene>
<reference evidence="1 2" key="1">
    <citation type="journal article" date="2019" name="Nat. Ecol. Evol.">
        <title>Megaphylogeny resolves global patterns of mushroom evolution.</title>
        <authorList>
            <person name="Varga T."/>
            <person name="Krizsan K."/>
            <person name="Foldi C."/>
            <person name="Dima B."/>
            <person name="Sanchez-Garcia M."/>
            <person name="Sanchez-Ramirez S."/>
            <person name="Szollosi G.J."/>
            <person name="Szarkandi J.G."/>
            <person name="Papp V."/>
            <person name="Albert L."/>
            <person name="Andreopoulos W."/>
            <person name="Angelini C."/>
            <person name="Antonin V."/>
            <person name="Barry K.W."/>
            <person name="Bougher N.L."/>
            <person name="Buchanan P."/>
            <person name="Buyck B."/>
            <person name="Bense V."/>
            <person name="Catcheside P."/>
            <person name="Chovatia M."/>
            <person name="Cooper J."/>
            <person name="Damon W."/>
            <person name="Desjardin D."/>
            <person name="Finy P."/>
            <person name="Geml J."/>
            <person name="Haridas S."/>
            <person name="Hughes K."/>
            <person name="Justo A."/>
            <person name="Karasinski D."/>
            <person name="Kautmanova I."/>
            <person name="Kiss B."/>
            <person name="Kocsube S."/>
            <person name="Kotiranta H."/>
            <person name="LaButti K.M."/>
            <person name="Lechner B.E."/>
            <person name="Liimatainen K."/>
            <person name="Lipzen A."/>
            <person name="Lukacs Z."/>
            <person name="Mihaltcheva S."/>
            <person name="Morgado L.N."/>
            <person name="Niskanen T."/>
            <person name="Noordeloos M.E."/>
            <person name="Ohm R.A."/>
            <person name="Ortiz-Santana B."/>
            <person name="Ovrebo C."/>
            <person name="Racz N."/>
            <person name="Riley R."/>
            <person name="Savchenko A."/>
            <person name="Shiryaev A."/>
            <person name="Soop K."/>
            <person name="Spirin V."/>
            <person name="Szebenyi C."/>
            <person name="Tomsovsky M."/>
            <person name="Tulloss R.E."/>
            <person name="Uehling J."/>
            <person name="Grigoriev I.V."/>
            <person name="Vagvolgyi C."/>
            <person name="Papp T."/>
            <person name="Martin F.M."/>
            <person name="Miettinen O."/>
            <person name="Hibbett D.S."/>
            <person name="Nagy L.G."/>
        </authorList>
    </citation>
    <scope>NUCLEOTIDE SEQUENCE [LARGE SCALE GENOMIC DNA]</scope>
    <source>
        <strain evidence="1 2">NL-1719</strain>
    </source>
</reference>
<keyword evidence="2" id="KW-1185">Reference proteome</keyword>
<dbReference type="EMBL" id="ML208402">
    <property type="protein sequence ID" value="TFK66535.1"/>
    <property type="molecule type" value="Genomic_DNA"/>
</dbReference>
<sequence>MFVRIFSVYDVELALVAPHSYHSKPCPQQILHQHLFHLSSSWLAVILCRSSELLMILDRGDNLHPRSNVEKMSAGIPLTDGDREPWLAMIRAAVEQKTRAQWHTIVTGSVEETPRLGVVATCSALKGYYRDILRGKVTIPPIHDDDEDEDEDLGGDEELDALKDILKLSTFFVYIDGSRELMEDRISKRTGHFMKASMLDSQLKALESPIGEEGVVGVALGDSTAGQVATAIAGLKKYGVAIDA</sequence>
<name>A0ACD3AL90_9AGAR</name>
<dbReference type="Proteomes" id="UP000308600">
    <property type="component" value="Unassembled WGS sequence"/>
</dbReference>
<organism evidence="1 2">
    <name type="scientific">Pluteus cervinus</name>
    <dbReference type="NCBI Taxonomy" id="181527"/>
    <lineage>
        <taxon>Eukaryota</taxon>
        <taxon>Fungi</taxon>
        <taxon>Dikarya</taxon>
        <taxon>Basidiomycota</taxon>
        <taxon>Agaricomycotina</taxon>
        <taxon>Agaricomycetes</taxon>
        <taxon>Agaricomycetidae</taxon>
        <taxon>Agaricales</taxon>
        <taxon>Pluteineae</taxon>
        <taxon>Pluteaceae</taxon>
        <taxon>Pluteus</taxon>
    </lineage>
</organism>